<evidence type="ECO:0000313" key="4">
    <source>
        <dbReference type="Proteomes" id="UP000476934"/>
    </source>
</evidence>
<proteinExistence type="predicted"/>
<dbReference type="EMBL" id="JAAIWK010000002">
    <property type="protein sequence ID" value="NEY18889.1"/>
    <property type="molecule type" value="Genomic_DNA"/>
</dbReference>
<name>A0A0A6VEI9_9BACI</name>
<organism evidence="1 3">
    <name type="scientific">Heyndrickxia ginsengihumi</name>
    <dbReference type="NCBI Taxonomy" id="363870"/>
    <lineage>
        <taxon>Bacteria</taxon>
        <taxon>Bacillati</taxon>
        <taxon>Bacillota</taxon>
        <taxon>Bacilli</taxon>
        <taxon>Bacillales</taxon>
        <taxon>Bacillaceae</taxon>
        <taxon>Heyndrickxia</taxon>
    </lineage>
</organism>
<gene>
    <name evidence="2" type="ORF">G4D61_02755</name>
    <name evidence="1" type="ORF">NG54_06390</name>
</gene>
<sequence length="120" mass="13587">MKKTKLVYGFLIGSTVGAITALLTAPSSGQELRKQISEKKDDWLQDGRDILNNLKDLKESIGKLSTEGKVIVEDVLEEIKHSFQDWQRQVEPSQDAIQVEINEIQKNLADLESKIQKHND</sequence>
<dbReference type="InterPro" id="IPR024623">
    <property type="entry name" value="YtxH"/>
</dbReference>
<reference evidence="2 4" key="3">
    <citation type="submission" date="2020-03" db="EMBL/GenBank/DDBJ databases">
        <title>Bacillus aquiflavi sp. nov., isolated from yellow water of strong flavor Chinese baijiu in Yibin region of China.</title>
        <authorList>
            <person name="Xie J."/>
        </authorList>
    </citation>
    <scope>NUCLEOTIDE SEQUENCE [LARGE SCALE GENOMIC DNA]</scope>
    <source>
        <strain evidence="2 4">Gsoil 114</strain>
    </source>
</reference>
<dbReference type="PANTHER" id="PTHR35792:SF3">
    <property type="entry name" value="IG HYPOTHETICAL 17707"/>
    <property type="match status" value="1"/>
</dbReference>
<dbReference type="Proteomes" id="UP000476934">
    <property type="component" value="Unassembled WGS sequence"/>
</dbReference>
<accession>A0A0A6VEI9</accession>
<reference evidence="2 4" key="2">
    <citation type="submission" date="2020-02" db="EMBL/GenBank/DDBJ databases">
        <authorList>
            <person name="Feng H."/>
        </authorList>
    </citation>
    <scope>NUCLEOTIDE SEQUENCE [LARGE SCALE GENOMIC DNA]</scope>
    <source>
        <strain evidence="2 4">Gsoil 114</strain>
    </source>
</reference>
<dbReference type="STRING" id="363870.NG54_06390"/>
<evidence type="ECO:0000313" key="2">
    <source>
        <dbReference type="EMBL" id="NEY18889.1"/>
    </source>
</evidence>
<dbReference type="InterPro" id="IPR052928">
    <property type="entry name" value="Desiccation-related_membrane"/>
</dbReference>
<dbReference type="Proteomes" id="UP000030588">
    <property type="component" value="Unassembled WGS sequence"/>
</dbReference>
<dbReference type="EMBL" id="JRUN01000014">
    <property type="protein sequence ID" value="KHD85878.1"/>
    <property type="molecule type" value="Genomic_DNA"/>
</dbReference>
<reference evidence="1 3" key="1">
    <citation type="submission" date="2014-10" db="EMBL/GenBank/DDBJ databases">
        <title>Draft genome of phytase producing Bacillus ginsengihumi strain M2.11.</title>
        <authorList>
            <person name="Toymentseva A."/>
            <person name="Boulygina E.A."/>
            <person name="Kazakov S.V."/>
            <person name="Kayumov I."/>
            <person name="Suleimanova A.D."/>
            <person name="Mardanova A.M."/>
            <person name="Maria S.N."/>
            <person name="Sergey M.Y."/>
            <person name="Sharipova M.R."/>
        </authorList>
    </citation>
    <scope>NUCLEOTIDE SEQUENCE [LARGE SCALE GENOMIC DNA]</scope>
    <source>
        <strain evidence="1 3">M2.11</strain>
    </source>
</reference>
<comment type="caution">
    <text evidence="1">The sequence shown here is derived from an EMBL/GenBank/DDBJ whole genome shotgun (WGS) entry which is preliminary data.</text>
</comment>
<dbReference type="AlphaFoldDB" id="A0A0A6VEI9"/>
<dbReference type="RefSeq" id="WP_025727561.1">
    <property type="nucleotide sequence ID" value="NZ_JAAIWK010000002.1"/>
</dbReference>
<dbReference type="OrthoDB" id="2989636at2"/>
<dbReference type="Pfam" id="PF12732">
    <property type="entry name" value="YtxH"/>
    <property type="match status" value="1"/>
</dbReference>
<dbReference type="PANTHER" id="PTHR35792">
    <property type="entry name" value="GENERAL STRESS PROTEIN"/>
    <property type="match status" value="1"/>
</dbReference>
<keyword evidence="4" id="KW-1185">Reference proteome</keyword>
<evidence type="ECO:0000313" key="3">
    <source>
        <dbReference type="Proteomes" id="UP000030588"/>
    </source>
</evidence>
<protein>
    <submittedName>
        <fullName evidence="2">YtxH domain-containing protein</fullName>
    </submittedName>
</protein>
<evidence type="ECO:0000313" key="1">
    <source>
        <dbReference type="EMBL" id="KHD85878.1"/>
    </source>
</evidence>